<keyword evidence="1" id="KW-0472">Membrane</keyword>
<feature type="transmembrane region" description="Helical" evidence="1">
    <location>
        <begin position="91"/>
        <end position="111"/>
    </location>
</feature>
<evidence type="ECO:0008006" key="3">
    <source>
        <dbReference type="Google" id="ProtNLM"/>
    </source>
</evidence>
<dbReference type="PANTHER" id="PTHR36844:SF1">
    <property type="entry name" value="PROTEASE PRSW"/>
    <property type="match status" value="1"/>
</dbReference>
<dbReference type="InterPro" id="IPR026898">
    <property type="entry name" value="PrsW"/>
</dbReference>
<evidence type="ECO:0000313" key="2">
    <source>
        <dbReference type="EMBL" id="CAA9219452.1"/>
    </source>
</evidence>
<keyword evidence="1" id="KW-0812">Transmembrane</keyword>
<evidence type="ECO:0000256" key="1">
    <source>
        <dbReference type="SAM" id="Phobius"/>
    </source>
</evidence>
<protein>
    <recommendedName>
        <fullName evidence="3">Integral membrane protein</fullName>
    </recommendedName>
</protein>
<proteinExistence type="predicted"/>
<feature type="transmembrane region" description="Helical" evidence="1">
    <location>
        <begin position="61"/>
        <end position="82"/>
    </location>
</feature>
<keyword evidence="1" id="KW-1133">Transmembrane helix</keyword>
<reference evidence="2" key="1">
    <citation type="submission" date="2020-02" db="EMBL/GenBank/DDBJ databases">
        <authorList>
            <person name="Meier V. D."/>
        </authorList>
    </citation>
    <scope>NUCLEOTIDE SEQUENCE</scope>
    <source>
        <strain evidence="2">AVDCRST_MAG63</strain>
    </source>
</reference>
<organism evidence="2">
    <name type="scientific">uncultured Armatimonadetes bacterium</name>
    <dbReference type="NCBI Taxonomy" id="157466"/>
    <lineage>
        <taxon>Bacteria</taxon>
        <taxon>Bacillati</taxon>
        <taxon>Armatimonadota</taxon>
        <taxon>environmental samples</taxon>
    </lineage>
</organism>
<feature type="transmembrane region" description="Helical" evidence="1">
    <location>
        <begin position="167"/>
        <end position="187"/>
    </location>
</feature>
<dbReference type="GO" id="GO:0008233">
    <property type="term" value="F:peptidase activity"/>
    <property type="evidence" value="ECO:0007669"/>
    <property type="project" value="InterPro"/>
</dbReference>
<feature type="transmembrane region" description="Helical" evidence="1">
    <location>
        <begin position="263"/>
        <end position="286"/>
    </location>
</feature>
<gene>
    <name evidence="2" type="ORF">AVDCRST_MAG63-399</name>
</gene>
<sequence>MTLIPSNPQSPAGGVVPPPSVVPPARKASLNAIVVGIILFGLLLFFIDIAIIGVAVGPAGVLTAALLAILPAPIFLALALALDRLEPEPPWMLASAFFWGATVAAFFSGIFNTINGTIVAAFAGKAAGQAAMATISAPFVEEIAKGAVLLILWVWKKDEFDNVMDGIIYAAMVGLGFAMTENIQYYAQGLKGGGLVPTVILRGVFSPFAHPLFTSMTGMGLGLARQTNKPVLKYAAPVLGLGMAMLLHGIWNGAPTFLGGLGLLGMYFLIMVPLFIGMIVYANVLLRRDAEVLRQHLWADVQSGLLTQDEFETLTAPGARSRAARQALTSGGVEAWKARRRYHHVASELAFLRQRMAANPALRDAANVQQEAAFVEQLRTLRGGQPS</sequence>
<dbReference type="AlphaFoldDB" id="A0A6J4HDP5"/>
<accession>A0A6J4HDP5</accession>
<dbReference type="Pfam" id="PF13367">
    <property type="entry name" value="PrsW-protease"/>
    <property type="match status" value="1"/>
</dbReference>
<feature type="transmembrane region" description="Helical" evidence="1">
    <location>
        <begin position="199"/>
        <end position="224"/>
    </location>
</feature>
<dbReference type="EMBL" id="CADCTO010000052">
    <property type="protein sequence ID" value="CAA9219452.1"/>
    <property type="molecule type" value="Genomic_DNA"/>
</dbReference>
<feature type="transmembrane region" description="Helical" evidence="1">
    <location>
        <begin position="231"/>
        <end position="251"/>
    </location>
</feature>
<name>A0A6J4HDP5_9BACT</name>
<dbReference type="PANTHER" id="PTHR36844">
    <property type="entry name" value="PROTEASE PRSW"/>
    <property type="match status" value="1"/>
</dbReference>
<feature type="transmembrane region" description="Helical" evidence="1">
    <location>
        <begin position="32"/>
        <end position="55"/>
    </location>
</feature>